<evidence type="ECO:0000256" key="1">
    <source>
        <dbReference type="ARBA" id="ARBA00004651"/>
    </source>
</evidence>
<feature type="transmembrane region" description="Helical" evidence="10">
    <location>
        <begin position="161"/>
        <end position="178"/>
    </location>
</feature>
<feature type="transmembrane region" description="Helical" evidence="10">
    <location>
        <begin position="12"/>
        <end position="38"/>
    </location>
</feature>
<accession>A0A1Y5RFA5</accession>
<dbReference type="CDD" id="cd06582">
    <property type="entry name" value="TM_PBP1_LivH_like"/>
    <property type="match status" value="1"/>
</dbReference>
<dbReference type="InterPro" id="IPR001851">
    <property type="entry name" value="ABC_transp_permease"/>
</dbReference>
<keyword evidence="8 10" id="KW-0472">Membrane</keyword>
<comment type="similarity">
    <text evidence="9">Belongs to the binding-protein-dependent transport system permease family. LivHM subfamily.</text>
</comment>
<reference evidence="11 12" key="1">
    <citation type="submission" date="2017-03" db="EMBL/GenBank/DDBJ databases">
        <authorList>
            <person name="Afonso C.L."/>
            <person name="Miller P.J."/>
            <person name="Scott M.A."/>
            <person name="Spackman E."/>
            <person name="Goraichik I."/>
            <person name="Dimitrov K.M."/>
            <person name="Suarez D.L."/>
            <person name="Swayne D.E."/>
        </authorList>
    </citation>
    <scope>NUCLEOTIDE SEQUENCE [LARGE SCALE GENOMIC DNA]</scope>
    <source>
        <strain evidence="11 12">CECT 8397</strain>
    </source>
</reference>
<dbReference type="GO" id="GO:0015192">
    <property type="term" value="F:L-phenylalanine transmembrane transporter activity"/>
    <property type="evidence" value="ECO:0007669"/>
    <property type="project" value="TreeGrafter"/>
</dbReference>
<dbReference type="GO" id="GO:0042941">
    <property type="term" value="P:D-alanine transmembrane transport"/>
    <property type="evidence" value="ECO:0007669"/>
    <property type="project" value="TreeGrafter"/>
</dbReference>
<dbReference type="OrthoDB" id="9807115at2"/>
<evidence type="ECO:0000256" key="5">
    <source>
        <dbReference type="ARBA" id="ARBA00022692"/>
    </source>
</evidence>
<keyword evidence="2" id="KW-0813">Transport</keyword>
<dbReference type="PANTHER" id="PTHR11795:SF371">
    <property type="entry name" value="HIGH-AFFINITY BRANCHED-CHAIN AMINO ACID TRANSPORT SYSTEM PERMEASE PROTEIN LIVH"/>
    <property type="match status" value="1"/>
</dbReference>
<keyword evidence="12" id="KW-1185">Reference proteome</keyword>
<comment type="subcellular location">
    <subcellularLocation>
        <location evidence="1">Cell membrane</location>
        <topology evidence="1">Multi-pass membrane protein</topology>
    </subcellularLocation>
</comment>
<feature type="transmembrane region" description="Helical" evidence="10">
    <location>
        <begin position="76"/>
        <end position="94"/>
    </location>
</feature>
<feature type="transmembrane region" description="Helical" evidence="10">
    <location>
        <begin position="287"/>
        <end position="304"/>
    </location>
</feature>
<evidence type="ECO:0000256" key="2">
    <source>
        <dbReference type="ARBA" id="ARBA00022448"/>
    </source>
</evidence>
<evidence type="ECO:0000256" key="4">
    <source>
        <dbReference type="ARBA" id="ARBA00022519"/>
    </source>
</evidence>
<dbReference type="GO" id="GO:0015188">
    <property type="term" value="F:L-isoleucine transmembrane transporter activity"/>
    <property type="evidence" value="ECO:0007669"/>
    <property type="project" value="TreeGrafter"/>
</dbReference>
<evidence type="ECO:0000256" key="3">
    <source>
        <dbReference type="ARBA" id="ARBA00022475"/>
    </source>
</evidence>
<dbReference type="Pfam" id="PF02653">
    <property type="entry name" value="BPD_transp_2"/>
    <property type="match status" value="1"/>
</dbReference>
<feature type="transmembrane region" description="Helical" evidence="10">
    <location>
        <begin position="106"/>
        <end position="125"/>
    </location>
</feature>
<dbReference type="AlphaFoldDB" id="A0A1Y5RFA5"/>
<feature type="transmembrane region" description="Helical" evidence="10">
    <location>
        <begin position="242"/>
        <end position="267"/>
    </location>
</feature>
<evidence type="ECO:0000256" key="7">
    <source>
        <dbReference type="ARBA" id="ARBA00022989"/>
    </source>
</evidence>
<dbReference type="GO" id="GO:1903806">
    <property type="term" value="P:L-isoleucine import across plasma membrane"/>
    <property type="evidence" value="ECO:0007669"/>
    <property type="project" value="TreeGrafter"/>
</dbReference>
<dbReference type="EMBL" id="FWFT01000001">
    <property type="protein sequence ID" value="SLN16206.1"/>
    <property type="molecule type" value="Genomic_DNA"/>
</dbReference>
<dbReference type="Proteomes" id="UP000193623">
    <property type="component" value="Unassembled WGS sequence"/>
</dbReference>
<gene>
    <name evidence="11" type="primary">livH_1</name>
    <name evidence="11" type="ORF">PSJ8397_00402</name>
</gene>
<feature type="transmembrane region" description="Helical" evidence="10">
    <location>
        <begin position="50"/>
        <end position="70"/>
    </location>
</feature>
<keyword evidence="6" id="KW-0029">Amino-acid transport</keyword>
<keyword evidence="7 10" id="KW-1133">Transmembrane helix</keyword>
<dbReference type="InterPro" id="IPR052157">
    <property type="entry name" value="BCAA_transport_permease"/>
</dbReference>
<evidence type="ECO:0000313" key="12">
    <source>
        <dbReference type="Proteomes" id="UP000193623"/>
    </source>
</evidence>
<keyword evidence="3" id="KW-1003">Cell membrane</keyword>
<evidence type="ECO:0000256" key="6">
    <source>
        <dbReference type="ARBA" id="ARBA00022970"/>
    </source>
</evidence>
<keyword evidence="4" id="KW-0997">Cell inner membrane</keyword>
<dbReference type="PANTHER" id="PTHR11795">
    <property type="entry name" value="BRANCHED-CHAIN AMINO ACID TRANSPORT SYSTEM PERMEASE PROTEIN LIVH"/>
    <property type="match status" value="1"/>
</dbReference>
<dbReference type="RefSeq" id="WP_085862873.1">
    <property type="nucleotide sequence ID" value="NZ_FWFT01000001.1"/>
</dbReference>
<evidence type="ECO:0000256" key="9">
    <source>
        <dbReference type="ARBA" id="ARBA00037998"/>
    </source>
</evidence>
<dbReference type="GO" id="GO:0015808">
    <property type="term" value="P:L-alanine transport"/>
    <property type="evidence" value="ECO:0007669"/>
    <property type="project" value="TreeGrafter"/>
</dbReference>
<organism evidence="11 12">
    <name type="scientific">Pseudooctadecabacter jejudonensis</name>
    <dbReference type="NCBI Taxonomy" id="1391910"/>
    <lineage>
        <taxon>Bacteria</taxon>
        <taxon>Pseudomonadati</taxon>
        <taxon>Pseudomonadota</taxon>
        <taxon>Alphaproteobacteria</taxon>
        <taxon>Rhodobacterales</taxon>
        <taxon>Paracoccaceae</taxon>
        <taxon>Pseudooctadecabacter</taxon>
    </lineage>
</organism>
<sequence length="315" mass="33876">MWDAFGFEFVNFYLIPGLVLGCIYALGAIGITLTFGILRFANFAHGEVMMSGAYIAWTIMALVGAAGIALHPLVALPFAAIFVIGLFLLCDRWFYKPFRKADTIKIVIASFGVMLIIRSAVQALWGPNQITFVPGIARPNAWLQSVTGDAGMMILMPNKHLWIFAGTILLVVALSYLLNRTRTGKAMRAVSDSPDLAHVTGINVETVIKATWIVGGICATAAGVFLVMDTQTLETTMGFRMLLPMFAAAILGGIGKPYGAVFGGLVIGLAEELSAYPWIGDTPLLSPGYKTGVAFAIMVVMLIVRPQGLFKGRSF</sequence>
<dbReference type="GO" id="GO:0015190">
    <property type="term" value="F:L-leucine transmembrane transporter activity"/>
    <property type="evidence" value="ECO:0007669"/>
    <property type="project" value="TreeGrafter"/>
</dbReference>
<name>A0A1Y5RFA5_9RHOB</name>
<protein>
    <submittedName>
        <fullName evidence="11">High-affinity branched-chain amino acid transport system permease protein LivH</fullName>
    </submittedName>
</protein>
<proteinExistence type="inferred from homology"/>
<evidence type="ECO:0000256" key="10">
    <source>
        <dbReference type="SAM" id="Phobius"/>
    </source>
</evidence>
<evidence type="ECO:0000313" key="11">
    <source>
        <dbReference type="EMBL" id="SLN16206.1"/>
    </source>
</evidence>
<keyword evidence="5 10" id="KW-0812">Transmembrane</keyword>
<evidence type="ECO:0000256" key="8">
    <source>
        <dbReference type="ARBA" id="ARBA00023136"/>
    </source>
</evidence>
<dbReference type="GO" id="GO:0005304">
    <property type="term" value="F:L-valine transmembrane transporter activity"/>
    <property type="evidence" value="ECO:0007669"/>
    <property type="project" value="TreeGrafter"/>
</dbReference>
<dbReference type="GO" id="GO:0005886">
    <property type="term" value="C:plasma membrane"/>
    <property type="evidence" value="ECO:0007669"/>
    <property type="project" value="UniProtKB-SubCell"/>
</dbReference>